<dbReference type="PROSITE" id="PS00118">
    <property type="entry name" value="PA2_HIS"/>
    <property type="match status" value="1"/>
</dbReference>
<feature type="domain" description="Phospholipase A2-like central" evidence="9">
    <location>
        <begin position="10"/>
        <end position="129"/>
    </location>
</feature>
<dbReference type="Pfam" id="PF00068">
    <property type="entry name" value="Phospholip_A2_1"/>
    <property type="match status" value="1"/>
</dbReference>
<feature type="disulfide bond" evidence="6">
    <location>
        <begin position="70"/>
        <end position="96"/>
    </location>
</feature>
<keyword evidence="3 6" id="KW-1015">Disulfide bond</keyword>
<evidence type="ECO:0000313" key="10">
    <source>
        <dbReference type="EMBL" id="KAJ7390289.1"/>
    </source>
</evidence>
<comment type="catalytic activity">
    <reaction evidence="8">
        <text>a 1,2-diacyl-sn-glycero-3-phosphocholine + H2O = a 1-acyl-sn-glycero-3-phosphocholine + a fatty acid + H(+)</text>
        <dbReference type="Rhea" id="RHEA:15801"/>
        <dbReference type="ChEBI" id="CHEBI:15377"/>
        <dbReference type="ChEBI" id="CHEBI:15378"/>
        <dbReference type="ChEBI" id="CHEBI:28868"/>
        <dbReference type="ChEBI" id="CHEBI:57643"/>
        <dbReference type="ChEBI" id="CHEBI:58168"/>
        <dbReference type="EC" id="3.1.1.4"/>
    </reaction>
</comment>
<feature type="binding site" evidence="5">
    <location>
        <position position="56"/>
    </location>
    <ligand>
        <name>Ca(2+)</name>
        <dbReference type="ChEBI" id="CHEBI:29108"/>
    </ligand>
</feature>
<name>A0A9W9ZZX3_9CNID</name>
<dbReference type="Proteomes" id="UP001163046">
    <property type="component" value="Unassembled WGS sequence"/>
</dbReference>
<feature type="disulfide bond" evidence="6">
    <location>
        <begin position="58"/>
        <end position="103"/>
    </location>
</feature>
<dbReference type="PANTHER" id="PTHR11716">
    <property type="entry name" value="PHOSPHOLIPASE A2 FAMILY MEMBER"/>
    <property type="match status" value="1"/>
</dbReference>
<dbReference type="AlphaFoldDB" id="A0A9W9ZZX3"/>
<dbReference type="PRINTS" id="PR00389">
    <property type="entry name" value="PHPHLIPASEA2"/>
</dbReference>
<feature type="binding site" evidence="5">
    <location>
        <position position="37"/>
    </location>
    <ligand>
        <name>Ca(2+)</name>
        <dbReference type="ChEBI" id="CHEBI:29108"/>
    </ligand>
</feature>
<feature type="disulfide bond" evidence="6">
    <location>
        <begin position="36"/>
        <end position="52"/>
    </location>
</feature>
<dbReference type="InterPro" id="IPR016090">
    <property type="entry name" value="PLA2-like_dom"/>
</dbReference>
<keyword evidence="5 8" id="KW-0106">Calcium</keyword>
<evidence type="ECO:0000256" key="4">
    <source>
        <dbReference type="PIRSR" id="PIRSR601211-1"/>
    </source>
</evidence>
<dbReference type="EC" id="3.1.1.4" evidence="8"/>
<evidence type="ECO:0000256" key="3">
    <source>
        <dbReference type="ARBA" id="ARBA00023157"/>
    </source>
</evidence>
<evidence type="ECO:0000256" key="1">
    <source>
        <dbReference type="ARBA" id="ARBA00004613"/>
    </source>
</evidence>
<evidence type="ECO:0000313" key="11">
    <source>
        <dbReference type="Proteomes" id="UP001163046"/>
    </source>
</evidence>
<comment type="caution">
    <text evidence="10">The sequence shown here is derived from an EMBL/GenBank/DDBJ whole genome shotgun (WGS) entry which is preliminary data.</text>
</comment>
<feature type="active site" evidence="4">
    <location>
        <position position="55"/>
    </location>
</feature>
<keyword evidence="5" id="KW-0479">Metal-binding</keyword>
<protein>
    <recommendedName>
        <fullName evidence="8">Phospholipase A2</fullName>
        <ecNumber evidence="8">3.1.1.4</ecNumber>
    </recommendedName>
</protein>
<evidence type="ECO:0000256" key="8">
    <source>
        <dbReference type="RuleBase" id="RU361236"/>
    </source>
</evidence>
<organism evidence="10 11">
    <name type="scientific">Desmophyllum pertusum</name>
    <dbReference type="NCBI Taxonomy" id="174260"/>
    <lineage>
        <taxon>Eukaryota</taxon>
        <taxon>Metazoa</taxon>
        <taxon>Cnidaria</taxon>
        <taxon>Anthozoa</taxon>
        <taxon>Hexacorallia</taxon>
        <taxon>Scleractinia</taxon>
        <taxon>Caryophylliina</taxon>
        <taxon>Caryophylliidae</taxon>
        <taxon>Desmophyllum</taxon>
    </lineage>
</organism>
<proteinExistence type="inferred from homology"/>
<accession>A0A9W9ZZX3</accession>
<comment type="cofactor">
    <cofactor evidence="5">
        <name>Ca(2+)</name>
        <dbReference type="ChEBI" id="CHEBI:29108"/>
    </cofactor>
    <text evidence="5">Binds 1 Ca(2+) ion per subunit.</text>
</comment>
<evidence type="ECO:0000256" key="2">
    <source>
        <dbReference type="ARBA" id="ARBA00022525"/>
    </source>
</evidence>
<keyword evidence="8" id="KW-0443">Lipid metabolism</keyword>
<evidence type="ECO:0000256" key="7">
    <source>
        <dbReference type="RuleBase" id="RU003654"/>
    </source>
</evidence>
<dbReference type="GO" id="GO:0047498">
    <property type="term" value="F:calcium-dependent phospholipase A2 activity"/>
    <property type="evidence" value="ECO:0007669"/>
    <property type="project" value="TreeGrafter"/>
</dbReference>
<dbReference type="PANTHER" id="PTHR11716:SF51">
    <property type="entry name" value="PHOSPHOLIPASE A2"/>
    <property type="match status" value="1"/>
</dbReference>
<dbReference type="CDD" id="cd00125">
    <property type="entry name" value="PLA2c"/>
    <property type="match status" value="1"/>
</dbReference>
<feature type="active site" evidence="4">
    <location>
        <position position="104"/>
    </location>
</feature>
<dbReference type="GO" id="GO:0005543">
    <property type="term" value="F:phospholipid binding"/>
    <property type="evidence" value="ECO:0007669"/>
    <property type="project" value="TreeGrafter"/>
</dbReference>
<dbReference type="GO" id="GO:0005576">
    <property type="term" value="C:extracellular region"/>
    <property type="evidence" value="ECO:0007669"/>
    <property type="project" value="UniProtKB-SubCell"/>
</dbReference>
<dbReference type="GO" id="GO:0005509">
    <property type="term" value="F:calcium ion binding"/>
    <property type="evidence" value="ECO:0007669"/>
    <property type="project" value="InterPro"/>
</dbReference>
<dbReference type="SMART" id="SM00085">
    <property type="entry name" value="PA2c"/>
    <property type="match status" value="1"/>
</dbReference>
<keyword evidence="2 8" id="KW-0964">Secreted</keyword>
<feature type="disulfide bond" evidence="6">
    <location>
        <begin position="89"/>
        <end position="101"/>
    </location>
</feature>
<evidence type="ECO:0000259" key="9">
    <source>
        <dbReference type="SMART" id="SM00085"/>
    </source>
</evidence>
<dbReference type="GO" id="GO:0016042">
    <property type="term" value="P:lipid catabolic process"/>
    <property type="evidence" value="ECO:0007669"/>
    <property type="project" value="InterPro"/>
</dbReference>
<keyword evidence="8 10" id="KW-0378">Hydrolase</keyword>
<dbReference type="Gene3D" id="1.20.90.10">
    <property type="entry name" value="Phospholipase A2 domain"/>
    <property type="match status" value="1"/>
</dbReference>
<dbReference type="InterPro" id="IPR036444">
    <property type="entry name" value="PLipase_A2_dom_sf"/>
</dbReference>
<evidence type="ECO:0000256" key="6">
    <source>
        <dbReference type="PIRSR" id="PIRSR601211-3"/>
    </source>
</evidence>
<keyword evidence="11" id="KW-1185">Reference proteome</keyword>
<dbReference type="GO" id="GO:0050482">
    <property type="term" value="P:arachidonate secretion"/>
    <property type="evidence" value="ECO:0007669"/>
    <property type="project" value="InterPro"/>
</dbReference>
<comment type="subcellular location">
    <subcellularLocation>
        <location evidence="1 8">Secreted</location>
    </subcellularLocation>
</comment>
<dbReference type="InterPro" id="IPR001211">
    <property type="entry name" value="PLA2"/>
</dbReference>
<feature type="binding site" evidence="5">
    <location>
        <position position="35"/>
    </location>
    <ligand>
        <name>Ca(2+)</name>
        <dbReference type="ChEBI" id="CHEBI:29108"/>
    </ligand>
</feature>
<dbReference type="EMBL" id="MU825418">
    <property type="protein sequence ID" value="KAJ7390289.1"/>
    <property type="molecule type" value="Genomic_DNA"/>
</dbReference>
<comment type="similarity">
    <text evidence="7">Belongs to the phospholipase A2 family.</text>
</comment>
<dbReference type="GO" id="GO:0006644">
    <property type="term" value="P:phospholipid metabolic process"/>
    <property type="evidence" value="ECO:0007669"/>
    <property type="project" value="InterPro"/>
</dbReference>
<gene>
    <name evidence="10" type="primary">PLA2G1B_8</name>
    <name evidence="10" type="ORF">OS493_026164</name>
</gene>
<reference evidence="10" key="1">
    <citation type="submission" date="2023-01" db="EMBL/GenBank/DDBJ databases">
        <title>Genome assembly of the deep-sea coral Lophelia pertusa.</title>
        <authorList>
            <person name="Herrera S."/>
            <person name="Cordes E."/>
        </authorList>
    </citation>
    <scope>NUCLEOTIDE SEQUENCE</scope>
    <source>
        <strain evidence="10">USNM1676648</strain>
        <tissue evidence="10">Polyp</tissue>
    </source>
</reference>
<dbReference type="SUPFAM" id="SSF48619">
    <property type="entry name" value="Phospholipase A2, PLA2"/>
    <property type="match status" value="1"/>
</dbReference>
<feature type="binding site" evidence="5">
    <location>
        <position position="39"/>
    </location>
    <ligand>
        <name>Ca(2+)</name>
        <dbReference type="ChEBI" id="CHEBI:29108"/>
    </ligand>
</feature>
<feature type="disulfide bond" evidence="6">
    <location>
        <begin position="51"/>
        <end position="110"/>
    </location>
</feature>
<sequence length="129" mass="14418">MFLTRSTKRGLTEFGIMVLCTTKRNPFDYNLYGCYCGFGGKGEPVDEIDRCCEIHDGCYHQVHASESPVCPSSSSVYLKPYFIEGCNGCASKNDACQLAICECDSAAAKCFAKHEYNENFRNYPQSKCE</sequence>
<dbReference type="InterPro" id="IPR033113">
    <property type="entry name" value="PLA2_histidine"/>
</dbReference>
<evidence type="ECO:0000256" key="5">
    <source>
        <dbReference type="PIRSR" id="PIRSR601211-2"/>
    </source>
</evidence>
<dbReference type="OrthoDB" id="5841574at2759"/>